<dbReference type="InterPro" id="IPR049254">
    <property type="entry name" value="Phage_tail_terminator"/>
</dbReference>
<accession>A0A2U8DMX1</accession>
<dbReference type="KEGG" id="cdrk:B9W14_05970"/>
<sequence>MITFKDIKDAVTLKLSTEFSNINVYDEEIRQGFSPPAFFIELIPVNTTRTNFFTKNPTLIVDVQYFAKEENTDELYDMADSLERSFKFCIQVKDRVLTIIKIEYEIVDFVLHFQISLNYLVSIREEVETEENIKPMRKLHFKEGIGK</sequence>
<dbReference type="EMBL" id="CP020953">
    <property type="protein sequence ID" value="AWI04060.1"/>
    <property type="molecule type" value="Genomic_DNA"/>
</dbReference>
<gene>
    <name evidence="1" type="ORF">B9W14_05970</name>
</gene>
<name>A0A2U8DMX1_9CLOT</name>
<evidence type="ECO:0000313" key="2">
    <source>
        <dbReference type="Proteomes" id="UP000244910"/>
    </source>
</evidence>
<dbReference type="AlphaFoldDB" id="A0A2U8DMX1"/>
<proteinExistence type="predicted"/>
<protein>
    <recommendedName>
        <fullName evidence="3">Phage protein</fullName>
    </recommendedName>
</protein>
<dbReference type="Proteomes" id="UP000244910">
    <property type="component" value="Chromosome"/>
</dbReference>
<reference evidence="2" key="1">
    <citation type="submission" date="2017-04" db="EMBL/GenBank/DDBJ databases">
        <authorList>
            <person name="Song Y."/>
            <person name="Cho B.-K."/>
        </authorList>
    </citation>
    <scope>NUCLEOTIDE SEQUENCE [LARGE SCALE GENOMIC DNA]</scope>
    <source>
        <strain evidence="2">SL1</strain>
    </source>
</reference>
<evidence type="ECO:0000313" key="1">
    <source>
        <dbReference type="EMBL" id="AWI04060.1"/>
    </source>
</evidence>
<organism evidence="1 2">
    <name type="scientific">Clostridium drakei</name>
    <dbReference type="NCBI Taxonomy" id="332101"/>
    <lineage>
        <taxon>Bacteria</taxon>
        <taxon>Bacillati</taxon>
        <taxon>Bacillota</taxon>
        <taxon>Clostridia</taxon>
        <taxon>Eubacteriales</taxon>
        <taxon>Clostridiaceae</taxon>
        <taxon>Clostridium</taxon>
    </lineage>
</organism>
<keyword evidence="2" id="KW-1185">Reference proteome</keyword>
<dbReference type="OrthoDB" id="2063617at2"/>
<evidence type="ECO:0008006" key="3">
    <source>
        <dbReference type="Google" id="ProtNLM"/>
    </source>
</evidence>
<dbReference type="Pfam" id="PF20765">
    <property type="entry name" value="Phage_tail_terminator_8"/>
    <property type="match status" value="1"/>
</dbReference>
<dbReference type="RefSeq" id="WP_032077590.1">
    <property type="nucleotide sequence ID" value="NZ_CP020953.1"/>
</dbReference>